<sequence length="123" mass="13509">MAKSSRSSQIKTNNQKLKRNVFGPIEAARLARISAKLTEIAAQPKPVRDVEMEVVNEDASAAIKESTTAEKTEVMEVDSGAKPASSKPEGRSRIEKRRSKRNPIVFAKYGEHKGSSKGSKKKK</sequence>
<accession>A0AAJ0HLV0</accession>
<dbReference type="PANTHER" id="PTHR28219:SF1">
    <property type="entry name" value="UPF0642 PROTEIN YBL028C"/>
    <property type="match status" value="1"/>
</dbReference>
<evidence type="ECO:0000256" key="1">
    <source>
        <dbReference type="SAM" id="MobiDB-lite"/>
    </source>
</evidence>
<organism evidence="3 4">
    <name type="scientific">Lasiosphaeria hispida</name>
    <dbReference type="NCBI Taxonomy" id="260671"/>
    <lineage>
        <taxon>Eukaryota</taxon>
        <taxon>Fungi</taxon>
        <taxon>Dikarya</taxon>
        <taxon>Ascomycota</taxon>
        <taxon>Pezizomycotina</taxon>
        <taxon>Sordariomycetes</taxon>
        <taxon>Sordariomycetidae</taxon>
        <taxon>Sordariales</taxon>
        <taxon>Lasiosphaeriaceae</taxon>
        <taxon>Lasiosphaeria</taxon>
    </lineage>
</organism>
<dbReference type="AlphaFoldDB" id="A0AAJ0HLV0"/>
<evidence type="ECO:0000313" key="4">
    <source>
        <dbReference type="Proteomes" id="UP001275084"/>
    </source>
</evidence>
<protein>
    <recommendedName>
        <fullName evidence="2">DUF2423 domain-containing protein</fullName>
    </recommendedName>
</protein>
<dbReference type="Pfam" id="PF10338">
    <property type="entry name" value="YBL028C_N"/>
    <property type="match status" value="1"/>
</dbReference>
<dbReference type="EMBL" id="JAUIQD010000003">
    <property type="protein sequence ID" value="KAK3356978.1"/>
    <property type="molecule type" value="Genomic_DNA"/>
</dbReference>
<feature type="region of interest" description="Disordered" evidence="1">
    <location>
        <begin position="61"/>
        <end position="123"/>
    </location>
</feature>
<reference evidence="3" key="1">
    <citation type="journal article" date="2023" name="Mol. Phylogenet. Evol.">
        <title>Genome-scale phylogeny and comparative genomics of the fungal order Sordariales.</title>
        <authorList>
            <person name="Hensen N."/>
            <person name="Bonometti L."/>
            <person name="Westerberg I."/>
            <person name="Brannstrom I.O."/>
            <person name="Guillou S."/>
            <person name="Cros-Aarteil S."/>
            <person name="Calhoun S."/>
            <person name="Haridas S."/>
            <person name="Kuo A."/>
            <person name="Mondo S."/>
            <person name="Pangilinan J."/>
            <person name="Riley R."/>
            <person name="LaButti K."/>
            <person name="Andreopoulos B."/>
            <person name="Lipzen A."/>
            <person name="Chen C."/>
            <person name="Yan M."/>
            <person name="Daum C."/>
            <person name="Ng V."/>
            <person name="Clum A."/>
            <person name="Steindorff A."/>
            <person name="Ohm R.A."/>
            <person name="Martin F."/>
            <person name="Silar P."/>
            <person name="Natvig D.O."/>
            <person name="Lalanne C."/>
            <person name="Gautier V."/>
            <person name="Ament-Velasquez S.L."/>
            <person name="Kruys A."/>
            <person name="Hutchinson M.I."/>
            <person name="Powell A.J."/>
            <person name="Barry K."/>
            <person name="Miller A.N."/>
            <person name="Grigoriev I.V."/>
            <person name="Debuchy R."/>
            <person name="Gladieux P."/>
            <person name="Hiltunen Thoren M."/>
            <person name="Johannesson H."/>
        </authorList>
    </citation>
    <scope>NUCLEOTIDE SEQUENCE</scope>
    <source>
        <strain evidence="3">CBS 955.72</strain>
    </source>
</reference>
<dbReference type="Proteomes" id="UP001275084">
    <property type="component" value="Unassembled WGS sequence"/>
</dbReference>
<feature type="compositionally biased region" description="Polar residues" evidence="1">
    <location>
        <begin position="1"/>
        <end position="15"/>
    </location>
</feature>
<feature type="domain" description="DUF2423" evidence="2">
    <location>
        <begin position="1"/>
        <end position="44"/>
    </location>
</feature>
<proteinExistence type="predicted"/>
<dbReference type="GO" id="GO:0030687">
    <property type="term" value="C:preribosome, large subunit precursor"/>
    <property type="evidence" value="ECO:0007669"/>
    <property type="project" value="TreeGrafter"/>
</dbReference>
<name>A0AAJ0HLV0_9PEZI</name>
<evidence type="ECO:0000313" key="3">
    <source>
        <dbReference type="EMBL" id="KAK3356978.1"/>
    </source>
</evidence>
<dbReference type="PANTHER" id="PTHR28219">
    <property type="entry name" value="UPF0642 PROTEIN YBL028C"/>
    <property type="match status" value="1"/>
</dbReference>
<feature type="region of interest" description="Disordered" evidence="1">
    <location>
        <begin position="1"/>
        <end position="22"/>
    </location>
</feature>
<reference evidence="3" key="2">
    <citation type="submission" date="2023-06" db="EMBL/GenBank/DDBJ databases">
        <authorList>
            <consortium name="Lawrence Berkeley National Laboratory"/>
            <person name="Haridas S."/>
            <person name="Hensen N."/>
            <person name="Bonometti L."/>
            <person name="Westerberg I."/>
            <person name="Brannstrom I.O."/>
            <person name="Guillou S."/>
            <person name="Cros-Aarteil S."/>
            <person name="Calhoun S."/>
            <person name="Kuo A."/>
            <person name="Mondo S."/>
            <person name="Pangilinan J."/>
            <person name="Riley R."/>
            <person name="Labutti K."/>
            <person name="Andreopoulos B."/>
            <person name="Lipzen A."/>
            <person name="Chen C."/>
            <person name="Yanf M."/>
            <person name="Daum C."/>
            <person name="Ng V."/>
            <person name="Clum A."/>
            <person name="Steindorff A."/>
            <person name="Ohm R."/>
            <person name="Martin F."/>
            <person name="Silar P."/>
            <person name="Natvig D."/>
            <person name="Lalanne C."/>
            <person name="Gautier V."/>
            <person name="Ament-Velasquez S.L."/>
            <person name="Kruys A."/>
            <person name="Hutchinson M.I."/>
            <person name="Powell A.J."/>
            <person name="Barry K."/>
            <person name="Miller A.N."/>
            <person name="Grigoriev I.V."/>
            <person name="Debuchy R."/>
            <person name="Gladieux P."/>
            <person name="Thoren M.H."/>
            <person name="Johannesson H."/>
        </authorList>
    </citation>
    <scope>NUCLEOTIDE SEQUENCE</scope>
    <source>
        <strain evidence="3">CBS 955.72</strain>
    </source>
</reference>
<gene>
    <name evidence="3" type="ORF">B0T25DRAFT_537953</name>
</gene>
<dbReference type="InterPro" id="IPR019434">
    <property type="entry name" value="DUF2423"/>
</dbReference>
<evidence type="ECO:0000259" key="2">
    <source>
        <dbReference type="Pfam" id="PF10338"/>
    </source>
</evidence>
<comment type="caution">
    <text evidence="3">The sequence shown here is derived from an EMBL/GenBank/DDBJ whole genome shotgun (WGS) entry which is preliminary data.</text>
</comment>
<keyword evidence="4" id="KW-1185">Reference proteome</keyword>